<dbReference type="EMBL" id="LMZQ01000001">
    <property type="protein sequence ID" value="KRT17765.1"/>
    <property type="molecule type" value="Genomic_DNA"/>
</dbReference>
<gene>
    <name evidence="1" type="ORF">ASU31_00255</name>
</gene>
<dbReference type="Proteomes" id="UP000051950">
    <property type="component" value="Unassembled WGS sequence"/>
</dbReference>
<evidence type="ECO:0000313" key="1">
    <source>
        <dbReference type="EMBL" id="KRT17765.1"/>
    </source>
</evidence>
<comment type="caution">
    <text evidence="1">The sequence shown here is derived from an EMBL/GenBank/DDBJ whole genome shotgun (WGS) entry which is preliminary data.</text>
</comment>
<keyword evidence="2" id="KW-1185">Reference proteome</keyword>
<sequence>MQPRNMDYELGHINQLYDEMIQMPELTKKKSSEIYKDLENECARIPLLMLHSKLPKGPFKVMVQRHHRSIYLLLNSIAEKETEREMAGKPHCLNSKDLSEKFLKELQQLSLTIRNYFPNNIDESHPISLPELTSVAHQLSKKIDKIISSNCNTAEHSLISLLKSTVSLTYLTKIKLNYLQSEYLKELFDNITTIGTLSLENTLEHYKNLLVEQGFNTPAFYSYSCLEIIKKRDDCQNISESYKEMLWIKKRLEQLVPYKGKCFHKKLPDIKKSLVRFIDSEISHLDNLEKIAVELHRSGSIREDFKVSFSVKELAFFIHLQVECGIIIEDKPKKIHEYIVGHYSSKETVKISEKSFKNAYYSHSKEDIAKVTAKLAEMLARAQQKE</sequence>
<protein>
    <submittedName>
        <fullName evidence="1">Uncharacterized protein</fullName>
    </submittedName>
</protein>
<dbReference type="AlphaFoldDB" id="A0A0T5VX40"/>
<evidence type="ECO:0000313" key="2">
    <source>
        <dbReference type="Proteomes" id="UP000051950"/>
    </source>
</evidence>
<organism evidence="1 2">
    <name type="scientific">Pedobacter ginsenosidimutans</name>
    <dbReference type="NCBI Taxonomy" id="687842"/>
    <lineage>
        <taxon>Bacteria</taxon>
        <taxon>Pseudomonadati</taxon>
        <taxon>Bacteroidota</taxon>
        <taxon>Sphingobacteriia</taxon>
        <taxon>Sphingobacteriales</taxon>
        <taxon>Sphingobacteriaceae</taxon>
        <taxon>Pedobacter</taxon>
    </lineage>
</organism>
<name>A0A0T5VX40_9SPHI</name>
<accession>A0A0T5VX40</accession>
<proteinExistence type="predicted"/>
<reference evidence="1 2" key="1">
    <citation type="submission" date="2015-11" db="EMBL/GenBank/DDBJ databases">
        <title>Sequence of Pedobacter ginsenosidimutans.</title>
        <authorList>
            <person name="Carson E."/>
            <person name="Keyser V."/>
            <person name="Newman J."/>
            <person name="Miller J."/>
        </authorList>
    </citation>
    <scope>NUCLEOTIDE SEQUENCE [LARGE SCALE GENOMIC DNA]</scope>
    <source>
        <strain evidence="1 2">KACC 14530</strain>
    </source>
</reference>